<dbReference type="Bgee" id="ENSCSAG00000019703">
    <property type="expression patterns" value="Expressed in fibroblast and 2 other cell types or tissues"/>
</dbReference>
<dbReference type="AlphaFoldDB" id="A0A0D9SEB0"/>
<protein>
    <recommendedName>
        <fullName evidence="6">CCDC113/CCDC96 coiled-coil domain-containing protein</fullName>
    </recommendedName>
</protein>
<feature type="region of interest" description="Disordered" evidence="5">
    <location>
        <begin position="1"/>
        <end position="201"/>
    </location>
</feature>
<evidence type="ECO:0000256" key="2">
    <source>
        <dbReference type="ARBA" id="ARBA00023054"/>
    </source>
</evidence>
<feature type="compositionally biased region" description="Basic and acidic residues" evidence="5">
    <location>
        <begin position="122"/>
        <end position="139"/>
    </location>
</feature>
<feature type="compositionally biased region" description="Acidic residues" evidence="5">
    <location>
        <begin position="160"/>
        <end position="170"/>
    </location>
</feature>
<dbReference type="CTD" id="257236"/>
<organism evidence="7 8">
    <name type="scientific">Chlorocebus sabaeus</name>
    <name type="common">Green monkey</name>
    <name type="synonym">Simia sabaea</name>
    <dbReference type="NCBI Taxonomy" id="60711"/>
    <lineage>
        <taxon>Eukaryota</taxon>
        <taxon>Metazoa</taxon>
        <taxon>Chordata</taxon>
        <taxon>Craniata</taxon>
        <taxon>Vertebrata</taxon>
        <taxon>Euteleostomi</taxon>
        <taxon>Mammalia</taxon>
        <taxon>Eutheria</taxon>
        <taxon>Euarchontoglires</taxon>
        <taxon>Primates</taxon>
        <taxon>Haplorrhini</taxon>
        <taxon>Catarrhini</taxon>
        <taxon>Cercopithecidae</taxon>
        <taxon>Cercopithecinae</taxon>
        <taxon>Chlorocebus</taxon>
    </lineage>
</organism>
<dbReference type="InterPro" id="IPR025254">
    <property type="entry name" value="CCDC113/CCDC96_CC"/>
</dbReference>
<keyword evidence="3" id="KW-0966">Cell projection</keyword>
<dbReference type="BioGRID-ORCS" id="103246416">
    <property type="hits" value="1 hit in 7 CRISPR screens"/>
</dbReference>
<reference evidence="7" key="2">
    <citation type="submission" date="2025-08" db="UniProtKB">
        <authorList>
            <consortium name="Ensembl"/>
        </authorList>
    </citation>
    <scope>IDENTIFICATION</scope>
</reference>
<evidence type="ECO:0000313" key="7">
    <source>
        <dbReference type="Ensembl" id="ENSCSAP00000019199.1"/>
    </source>
</evidence>
<dbReference type="Ensembl" id="ENSCSAT00000019793.1">
    <property type="protein sequence ID" value="ENSCSAP00000019199.1"/>
    <property type="gene ID" value="ENSCSAG00000019703.1"/>
</dbReference>
<feature type="compositionally biased region" description="Acidic residues" evidence="5">
    <location>
        <begin position="41"/>
        <end position="56"/>
    </location>
</feature>
<feature type="compositionally biased region" description="Basic and acidic residues" evidence="5">
    <location>
        <begin position="1"/>
        <end position="12"/>
    </location>
</feature>
<dbReference type="Proteomes" id="UP000029965">
    <property type="component" value="Chromosome 27"/>
</dbReference>
<feature type="compositionally biased region" description="Basic and acidic residues" evidence="5">
    <location>
        <begin position="171"/>
        <end position="201"/>
    </location>
</feature>
<evidence type="ECO:0000313" key="8">
    <source>
        <dbReference type="Proteomes" id="UP000029965"/>
    </source>
</evidence>
<proteinExistence type="predicted"/>
<dbReference type="InterPro" id="IPR051885">
    <property type="entry name" value="CC_CF"/>
</dbReference>
<dbReference type="GO" id="GO:0060271">
    <property type="term" value="P:cilium assembly"/>
    <property type="evidence" value="ECO:0007669"/>
    <property type="project" value="TreeGrafter"/>
</dbReference>
<dbReference type="GO" id="GO:0005930">
    <property type="term" value="C:axoneme"/>
    <property type="evidence" value="ECO:0007669"/>
    <property type="project" value="TreeGrafter"/>
</dbReference>
<reference evidence="7 8" key="1">
    <citation type="submission" date="2014-03" db="EMBL/GenBank/DDBJ databases">
        <authorList>
            <person name="Warren W."/>
            <person name="Wilson R.K."/>
        </authorList>
    </citation>
    <scope>NUCLEOTIDE SEQUENCE</scope>
</reference>
<dbReference type="OrthoDB" id="10254794at2759"/>
<accession>A0A0D9SEB0</accession>
<dbReference type="STRING" id="60711.ENSCSAP00000019199"/>
<feature type="compositionally biased region" description="Acidic residues" evidence="5">
    <location>
        <begin position="96"/>
        <end position="105"/>
    </location>
</feature>
<dbReference type="GeneTree" id="ENSGT00940000154521"/>
<dbReference type="OMA" id="RLQQKCG"/>
<keyword evidence="2 4" id="KW-0175">Coiled coil</keyword>
<feature type="domain" description="CCDC113/CCDC96 coiled-coil" evidence="6">
    <location>
        <begin position="363"/>
        <end position="537"/>
    </location>
</feature>
<feature type="coiled-coil region" evidence="4">
    <location>
        <begin position="405"/>
        <end position="436"/>
    </location>
</feature>
<evidence type="ECO:0000256" key="5">
    <source>
        <dbReference type="SAM" id="MobiDB-lite"/>
    </source>
</evidence>
<dbReference type="PANTHER" id="PTHR15654">
    <property type="entry name" value="COILED-COIL DOMAIN-CONTAINING PROTEIN 113-RELATED"/>
    <property type="match status" value="1"/>
</dbReference>
<dbReference type="EMBL" id="AQIB01114752">
    <property type="status" value="NOT_ANNOTATED_CDS"/>
    <property type="molecule type" value="Genomic_DNA"/>
</dbReference>
<dbReference type="PANTHER" id="PTHR15654:SF1">
    <property type="entry name" value="COILED-COIL DOMAIN-CONTAINING PROTEIN 96"/>
    <property type="match status" value="1"/>
</dbReference>
<dbReference type="RefSeq" id="XP_008016188.1">
    <property type="nucleotide sequence ID" value="XM_008017997.1"/>
</dbReference>
<evidence type="ECO:0000256" key="3">
    <source>
        <dbReference type="ARBA" id="ARBA00023273"/>
    </source>
</evidence>
<evidence type="ECO:0000259" key="6">
    <source>
        <dbReference type="Pfam" id="PF13870"/>
    </source>
</evidence>
<keyword evidence="8" id="KW-1185">Reference proteome</keyword>
<dbReference type="GeneID" id="103246416"/>
<comment type="subcellular location">
    <subcellularLocation>
        <location evidence="1">Cell projection</location>
        <location evidence="1">Cilium</location>
    </subcellularLocation>
</comment>
<sequence length="552" mass="61995">MDGGSEHTKDPGGEGGDGESLAARPSKIKASSGPPTPPEPGELESEPEEEEEEEEASQGGTAADEQAKAPKELTAAEAAGEEGPGEPGRPAKPQPEPEEPAEAGAEEPAQPKSGAGPEELDAEARAEELEQAAEGKEVRSQASLPLTRIGEEEAAAAPEAETEGEEEDEEETRRDGAESEGRAGEGRPAKSQEEGKPLGGRDEFEDLEWSEEVQKLQEQQLRSDLLDQYRSLLVERNRSQRYNLYLQHKIFEALRKKKGLEAAEVPDRGAEAEAPEKEQAYLRHLGMLEDLKKQQADDLQWYHQELGQLKQQCQEKLSRVEKEWRRFQALKKQVVMQAMGSCRMRGGRQAALREVEQILALEDKKEKEMSAVRLENVQLKQSLVHFETRMRTQEDQTQGLLLIDFEQLKIENQTFNEKIEERNEELLKLRNKVTNSVQVITHMKEKLHFMNTENACKKTQLAEIEAQVALGRDILTKTKQAREGLRTDNIRLNQKCGLLGKDSLLRDLEEKVDKTQLLHQRLESLKRHHAGLTLSCRGVRQKIREAKAFLPS</sequence>
<dbReference type="eggNOG" id="ENOG502QS75">
    <property type="taxonomic scope" value="Eukaryota"/>
</dbReference>
<evidence type="ECO:0000256" key="4">
    <source>
        <dbReference type="SAM" id="Coils"/>
    </source>
</evidence>
<dbReference type="Pfam" id="PF13870">
    <property type="entry name" value="CCDC113_CCDC96_CC"/>
    <property type="match status" value="1"/>
</dbReference>
<evidence type="ECO:0000256" key="1">
    <source>
        <dbReference type="ARBA" id="ARBA00004138"/>
    </source>
</evidence>
<name>A0A0D9SEB0_CHLSB</name>
<reference evidence="7" key="3">
    <citation type="submission" date="2025-09" db="UniProtKB">
        <authorList>
            <consortium name="Ensembl"/>
        </authorList>
    </citation>
    <scope>IDENTIFICATION</scope>
</reference>
<dbReference type="GO" id="GO:0036064">
    <property type="term" value="C:ciliary basal body"/>
    <property type="evidence" value="ECO:0007669"/>
    <property type="project" value="TreeGrafter"/>
</dbReference>
<dbReference type="KEGG" id="csab:103246416"/>